<comment type="caution">
    <text evidence="1">The sequence shown here is derived from an EMBL/GenBank/DDBJ whole genome shotgun (WGS) entry which is preliminary data.</text>
</comment>
<name>A0A426ZE11_ENSVE</name>
<dbReference type="Proteomes" id="UP000287651">
    <property type="component" value="Unassembled WGS sequence"/>
</dbReference>
<sequence>MAVCISSRSSTLHRWLHKCSFSVGSASAAVAVAVAWKKGKVKKLCLLPMNCTPLEQNPKTEQERVTEEEEEVGYVLCSKCKVFKCITFPDYSDGALSAKV</sequence>
<dbReference type="AlphaFoldDB" id="A0A426ZE11"/>
<proteinExistence type="predicted"/>
<reference evidence="1 2" key="1">
    <citation type="journal article" date="2014" name="Agronomy (Basel)">
        <title>A Draft Genome Sequence for Ensete ventricosum, the Drought-Tolerant Tree Against Hunger.</title>
        <authorList>
            <person name="Harrison J."/>
            <person name="Moore K.A."/>
            <person name="Paszkiewicz K."/>
            <person name="Jones T."/>
            <person name="Grant M."/>
            <person name="Ambacheew D."/>
            <person name="Muzemil S."/>
            <person name="Studholme D.J."/>
        </authorList>
    </citation>
    <scope>NUCLEOTIDE SEQUENCE [LARGE SCALE GENOMIC DNA]</scope>
</reference>
<organism evidence="1 2">
    <name type="scientific">Ensete ventricosum</name>
    <name type="common">Abyssinian banana</name>
    <name type="synonym">Musa ensete</name>
    <dbReference type="NCBI Taxonomy" id="4639"/>
    <lineage>
        <taxon>Eukaryota</taxon>
        <taxon>Viridiplantae</taxon>
        <taxon>Streptophyta</taxon>
        <taxon>Embryophyta</taxon>
        <taxon>Tracheophyta</taxon>
        <taxon>Spermatophyta</taxon>
        <taxon>Magnoliopsida</taxon>
        <taxon>Liliopsida</taxon>
        <taxon>Zingiberales</taxon>
        <taxon>Musaceae</taxon>
        <taxon>Ensete</taxon>
    </lineage>
</organism>
<gene>
    <name evidence="1" type="ORF">B296_00013232</name>
</gene>
<evidence type="ECO:0000313" key="1">
    <source>
        <dbReference type="EMBL" id="RRT62199.1"/>
    </source>
</evidence>
<protein>
    <submittedName>
        <fullName evidence="1">Uncharacterized protein</fullName>
    </submittedName>
</protein>
<dbReference type="EMBL" id="AMZH03007083">
    <property type="protein sequence ID" value="RRT62199.1"/>
    <property type="molecule type" value="Genomic_DNA"/>
</dbReference>
<accession>A0A426ZE11</accession>
<evidence type="ECO:0000313" key="2">
    <source>
        <dbReference type="Proteomes" id="UP000287651"/>
    </source>
</evidence>